<sequence length="285" mass="31947">MNNERLRRELFQQTSLLRSYRSVLSTAMPYCVDLNMRDFLHTATKLPKNLQARSRCLEAVCTDAKLDLATHILLNETKSTRPFTTPSFSWEALDLGSSAFGITSIAVFALDTANVCRTFEAASNAIVNCAVMWPNYSLTNSSVKRMDMLSTKLGIRYEVSNRRFQSGSSGEQVILENRDISYGRVGDESSVLIWDFVDEDEEFPLNKATTVKRSTIGALLVRPERCDDGEERVVCRYICTKLHAMNTPELPPDIQRFARSSQLGAKLADSMVYEAIKGVVTLSAM</sequence>
<evidence type="ECO:0000313" key="1">
    <source>
        <dbReference type="EMBL" id="POM74286.1"/>
    </source>
</evidence>
<evidence type="ECO:0000313" key="2">
    <source>
        <dbReference type="Proteomes" id="UP000237271"/>
    </source>
</evidence>
<dbReference type="OrthoDB" id="122809at2759"/>
<name>A0A2P4Y8Z6_9STRA</name>
<gene>
    <name evidence="1" type="ORF">PHPALM_8781</name>
</gene>
<accession>A0A2P4Y8Z6</accession>
<comment type="caution">
    <text evidence="1">The sequence shown here is derived from an EMBL/GenBank/DDBJ whole genome shotgun (WGS) entry which is preliminary data.</text>
</comment>
<dbReference type="EMBL" id="NCKW01004895">
    <property type="protein sequence ID" value="POM74286.1"/>
    <property type="molecule type" value="Genomic_DNA"/>
</dbReference>
<protein>
    <submittedName>
        <fullName evidence="1">Uncharacterized protein</fullName>
    </submittedName>
</protein>
<proteinExistence type="predicted"/>
<dbReference type="Proteomes" id="UP000237271">
    <property type="component" value="Unassembled WGS sequence"/>
</dbReference>
<keyword evidence="2" id="KW-1185">Reference proteome</keyword>
<reference evidence="1 2" key="1">
    <citation type="journal article" date="2017" name="Genome Biol. Evol.">
        <title>Phytophthora megakarya and P. palmivora, closely related causal agents of cacao black pod rot, underwent increases in genome sizes and gene numbers by different mechanisms.</title>
        <authorList>
            <person name="Ali S.S."/>
            <person name="Shao J."/>
            <person name="Lary D.J."/>
            <person name="Kronmiller B."/>
            <person name="Shen D."/>
            <person name="Strem M.D."/>
            <person name="Amoako-Attah I."/>
            <person name="Akrofi A.Y."/>
            <person name="Begoude B.A."/>
            <person name="Ten Hoopen G.M."/>
            <person name="Coulibaly K."/>
            <person name="Kebe B.I."/>
            <person name="Melnick R.L."/>
            <person name="Guiltinan M.J."/>
            <person name="Tyler B.M."/>
            <person name="Meinhardt L.W."/>
            <person name="Bailey B.A."/>
        </authorList>
    </citation>
    <scope>NUCLEOTIDE SEQUENCE [LARGE SCALE GENOMIC DNA]</scope>
    <source>
        <strain evidence="2">sbr112.9</strain>
    </source>
</reference>
<organism evidence="1 2">
    <name type="scientific">Phytophthora palmivora</name>
    <dbReference type="NCBI Taxonomy" id="4796"/>
    <lineage>
        <taxon>Eukaryota</taxon>
        <taxon>Sar</taxon>
        <taxon>Stramenopiles</taxon>
        <taxon>Oomycota</taxon>
        <taxon>Peronosporomycetes</taxon>
        <taxon>Peronosporales</taxon>
        <taxon>Peronosporaceae</taxon>
        <taxon>Phytophthora</taxon>
    </lineage>
</organism>
<dbReference type="AlphaFoldDB" id="A0A2P4Y8Z6"/>